<dbReference type="EMBL" id="CP014245">
    <property type="protein sequence ID" value="AMD21455.1"/>
    <property type="molecule type" value="Genomic_DNA"/>
</dbReference>
<evidence type="ECO:0000313" key="3">
    <source>
        <dbReference type="EMBL" id="AMD21455.1"/>
    </source>
</evidence>
<dbReference type="InterPro" id="IPR037508">
    <property type="entry name" value="Msb1/Mug8"/>
</dbReference>
<feature type="compositionally biased region" description="Polar residues" evidence="1">
    <location>
        <begin position="717"/>
        <end position="727"/>
    </location>
</feature>
<feature type="region of interest" description="Disordered" evidence="1">
    <location>
        <begin position="908"/>
        <end position="952"/>
    </location>
</feature>
<evidence type="ECO:0000259" key="2">
    <source>
        <dbReference type="Pfam" id="PF08101"/>
    </source>
</evidence>
<dbReference type="GeneID" id="28724745"/>
<dbReference type="RefSeq" id="XP_017988451.1">
    <property type="nucleotide sequence ID" value="XM_018132962.1"/>
</dbReference>
<dbReference type="OrthoDB" id="3362494at2759"/>
<accession>A0A0X8HU43</accession>
<proteinExistence type="predicted"/>
<feature type="compositionally biased region" description="Polar residues" evidence="1">
    <location>
        <begin position="942"/>
        <end position="952"/>
    </location>
</feature>
<feature type="compositionally biased region" description="Polar residues" evidence="1">
    <location>
        <begin position="625"/>
        <end position="638"/>
    </location>
</feature>
<feature type="compositionally biased region" description="Basic residues" evidence="1">
    <location>
        <begin position="1"/>
        <end position="13"/>
    </location>
</feature>
<dbReference type="PANTHER" id="PTHR28093:SF1">
    <property type="entry name" value="MORPHOGENESIS-RELATED PROTEIN MSB1"/>
    <property type="match status" value="1"/>
</dbReference>
<dbReference type="Pfam" id="PF08101">
    <property type="entry name" value="Msb1-Mug8_dom"/>
    <property type="match status" value="1"/>
</dbReference>
<feature type="region of interest" description="Disordered" evidence="1">
    <location>
        <begin position="616"/>
        <end position="666"/>
    </location>
</feature>
<organism evidence="3 4">
    <name type="scientific">Eremothecium sinecaudum</name>
    <dbReference type="NCBI Taxonomy" id="45286"/>
    <lineage>
        <taxon>Eukaryota</taxon>
        <taxon>Fungi</taxon>
        <taxon>Dikarya</taxon>
        <taxon>Ascomycota</taxon>
        <taxon>Saccharomycotina</taxon>
        <taxon>Saccharomycetes</taxon>
        <taxon>Saccharomycetales</taxon>
        <taxon>Saccharomycetaceae</taxon>
        <taxon>Eremothecium</taxon>
    </lineage>
</organism>
<evidence type="ECO:0000256" key="1">
    <source>
        <dbReference type="SAM" id="MobiDB-lite"/>
    </source>
</evidence>
<sequence length="1111" mass="126060">MFRALRNKVQNKNRHSDPVLDAEKFKSNHRIIKPNGRLHSSAQSQLAPRKYDVSSTGQRSVATNDSRYIGDHGVKDTYEELLTSVDLCSRFAKDDSANSKRIGQYYVYDFTVYRGGKNAQDVSDPNFNIFNKPGGVTPTAVRYVAFRLASLFKEQLNAKLTKNNSNDTSMIRSAMEIFKPNLSHYSHSETRETKKILASFFPSDGCSLAGELLEQQIRHHFESDWNRLILALRTLWSYLPMGLIPWDSYLSFKRLEEKHAYPMTAFHTYLPQVLPSSDYTCLAYSFLEILVAIIGKTDLIVETTIQMDLVFTAGQICFARDNKLLRYRNENDSENRHSLSLSRLYYTRGSALHHIFVSYLRSLMDKGKIKDFYLIDNFNLQEYPPGPYKPLNQKALTMTVPKFLADGEMRNDFNRLISFAARATSRIYSSHHTFSKMENYFLEKFEENPLKVIEGTFSKSSLRYLHKFDRNFSTRYFKSLNDKTMWSKALQNLDANNEYAVATWIESCKNHGFNDFLSILEEGSAPDGTLALGSPHLSNLIADSQKEELEDIYPVRLSKMSVSEWFISSWKYEMFLGKIHNTLVIKLTKRVGDCDWLVISTDDRVVKTDHALKTDRRDLPKSIPSGRSSHKSTIQLPTPDTPKSRYNDASSLKHRPPPLNLLGEQSVSPLMSSGPFSIKDHIGSGTTPTSSPRITGDEFSSMYKKYSPKHKFPASHRSASISSTGTQKSRDEESLSEIQASSTAPLRIISRGEAYGTLTNAFPFPKPVPKKGGPTNPSNTSFDRYPHEREISIITEETELDMNKCLTPNPVYHLADAMHFDESEGSPKYFADSSILPEFSTAMSTISSSGNKNTESPLSNNFAELGIQDMQLQHQSRSTPIPDIQDEVYHTPPEEIVEGLTRRGSRDTILVFPKNDQSSKKDEDDVNNVSINGSTDNRRVESNPQSKDSTRVSIESEDFQFIFSKAPCTFRSASTPRNEQTKDFIEEFIAYADPPPKKENDTRPSSTDRPTLFERINHYYQHSAFEDVSKNMYNTSRERAYTLKPISPPTRVPTETTETSKSIAMHPAAITSPIESPRGDASSTSSEDGHHHKFRSVLLKTKRSLCSIKNR</sequence>
<feature type="domain" description="Meiotically up-regulated protein Msb1/Mug8" evidence="2">
    <location>
        <begin position="168"/>
        <end position="601"/>
    </location>
</feature>
<reference evidence="3 4" key="1">
    <citation type="submission" date="2016-01" db="EMBL/GenBank/DDBJ databases">
        <title>Genome sequence of the yeast Holleya sinecauda.</title>
        <authorList>
            <person name="Dietrich F.S."/>
        </authorList>
    </citation>
    <scope>NUCLEOTIDE SEQUENCE [LARGE SCALE GENOMIC DNA]</scope>
    <source>
        <strain evidence="3 4">ATCC 58844</strain>
    </source>
</reference>
<evidence type="ECO:0000313" key="4">
    <source>
        <dbReference type="Proteomes" id="UP000243052"/>
    </source>
</evidence>
<dbReference type="STRING" id="45286.A0A0X8HU43"/>
<name>A0A0X8HU43_9SACH</name>
<dbReference type="PANTHER" id="PTHR28093">
    <property type="entry name" value="MORPHOGENESIS-RELATED PROTEIN MSB1"/>
    <property type="match status" value="1"/>
</dbReference>
<keyword evidence="4" id="KW-1185">Reference proteome</keyword>
<protein>
    <submittedName>
        <fullName evidence="3">HER176Cp</fullName>
    </submittedName>
</protein>
<feature type="region of interest" description="Disordered" evidence="1">
    <location>
        <begin position="1044"/>
        <end position="1096"/>
    </location>
</feature>
<feature type="region of interest" description="Disordered" evidence="1">
    <location>
        <begin position="35"/>
        <end position="59"/>
    </location>
</feature>
<feature type="region of interest" description="Disordered" evidence="1">
    <location>
        <begin position="1"/>
        <end position="20"/>
    </location>
</feature>
<dbReference type="InterPro" id="IPR012965">
    <property type="entry name" value="Msb1/Mug8_dom"/>
</dbReference>
<gene>
    <name evidence="3" type="ORF">AW171_hschr53406</name>
</gene>
<feature type="region of interest" description="Disordered" evidence="1">
    <location>
        <begin position="709"/>
        <end position="739"/>
    </location>
</feature>
<feature type="region of interest" description="Disordered" evidence="1">
    <location>
        <begin position="765"/>
        <end position="784"/>
    </location>
</feature>
<dbReference type="AlphaFoldDB" id="A0A0X8HU43"/>
<dbReference type="Proteomes" id="UP000243052">
    <property type="component" value="Chromosome v"/>
</dbReference>